<evidence type="ECO:0000256" key="2">
    <source>
        <dbReference type="ARBA" id="ARBA00022487"/>
    </source>
</evidence>
<dbReference type="PANTHER" id="PTHR33938:SF2">
    <property type="entry name" value="CARBOXYLIC ESTER HYDROLASE"/>
    <property type="match status" value="1"/>
</dbReference>
<keyword evidence="7" id="KW-1015">Disulfide bond</keyword>
<dbReference type="AlphaFoldDB" id="A0A9P9DS28"/>
<dbReference type="Pfam" id="PF07519">
    <property type="entry name" value="Tannase"/>
    <property type="match status" value="2"/>
</dbReference>
<dbReference type="InterPro" id="IPR029058">
    <property type="entry name" value="AB_hydrolase_fold"/>
</dbReference>
<name>A0A9P9DS28_9HYPO</name>
<comment type="similarity">
    <text evidence="1 8">Belongs to the tannase family.</text>
</comment>
<evidence type="ECO:0000313" key="9">
    <source>
        <dbReference type="EMBL" id="KAH7124348.1"/>
    </source>
</evidence>
<gene>
    <name evidence="9" type="ORF">EDB81DRAFT_912661</name>
</gene>
<dbReference type="OrthoDB" id="3039123at2759"/>
<sequence length="545" mass="59608">MILPSLPELQKVVATVAFSMPCNPHFARDLLPSHASLVSAQVLDDNSTFVVPPSDLGFPKSPSGLPALCALQIKVAADHNSSYDLGLFLPNHWNGRFLAVGNGGFAGGINWQDMGAGVQYGFATMSTDTGHLSAPHDGSWAANDPEAVANWGYKSMQGSTQVAKQVIQRYYARDVAYSYYSGCSTGGRQGLKEAQEYPDEFDGVLVGAPAWWTTHLQPWSVRIALHNLPTTASYHIPPELYPIIGAEVLKQCDPQDGVVDNIISFPAGCEFQPAALLCNSGSPTGSCLTAEQLPTLYKIYNDWVETNQTFIFPHLLLGSEAQWAQYSLADEPSGLGIDYMKYMVGLGSSWQWQDFTSNLIAVSEQVDPGNATADNFDLSPFFRRHGKLLHYHGLADGGIAPGLSQYFYNRVLETLKPYGVELSESYRLFYVPGMQHCFKTPENMKAPWYFAGAGQAGALAPGLTAHSVPKFENAQHDVMLALMGWAENGTAPTQIIATKWENDDPDAPIIRQRPLCMYPQRAKLRERLGLNMDPSAASSWVCEDP</sequence>
<dbReference type="GO" id="GO:0046872">
    <property type="term" value="F:metal ion binding"/>
    <property type="evidence" value="ECO:0007669"/>
    <property type="project" value="UniProtKB-KW"/>
</dbReference>
<organism evidence="9 10">
    <name type="scientific">Dactylonectria macrodidyma</name>
    <dbReference type="NCBI Taxonomy" id="307937"/>
    <lineage>
        <taxon>Eukaryota</taxon>
        <taxon>Fungi</taxon>
        <taxon>Dikarya</taxon>
        <taxon>Ascomycota</taxon>
        <taxon>Pezizomycotina</taxon>
        <taxon>Sordariomycetes</taxon>
        <taxon>Hypocreomycetidae</taxon>
        <taxon>Hypocreales</taxon>
        <taxon>Nectriaceae</taxon>
        <taxon>Dactylonectria</taxon>
    </lineage>
</organism>
<evidence type="ECO:0000256" key="6">
    <source>
        <dbReference type="ARBA" id="ARBA00022837"/>
    </source>
</evidence>
<dbReference type="Proteomes" id="UP000738349">
    <property type="component" value="Unassembled WGS sequence"/>
</dbReference>
<dbReference type="InterPro" id="IPR011118">
    <property type="entry name" value="Tannase/feruloyl_esterase"/>
</dbReference>
<evidence type="ECO:0000256" key="4">
    <source>
        <dbReference type="ARBA" id="ARBA00022729"/>
    </source>
</evidence>
<protein>
    <recommendedName>
        <fullName evidence="8">Carboxylic ester hydrolase</fullName>
        <ecNumber evidence="8">3.1.1.-</ecNumber>
    </recommendedName>
</protein>
<evidence type="ECO:0000256" key="3">
    <source>
        <dbReference type="ARBA" id="ARBA00022723"/>
    </source>
</evidence>
<keyword evidence="3" id="KW-0479">Metal-binding</keyword>
<keyword evidence="5 8" id="KW-0378">Hydrolase</keyword>
<keyword evidence="4" id="KW-0732">Signal</keyword>
<evidence type="ECO:0000256" key="7">
    <source>
        <dbReference type="ARBA" id="ARBA00023157"/>
    </source>
</evidence>
<proteinExistence type="inferred from homology"/>
<comment type="caution">
    <text evidence="9">The sequence shown here is derived from an EMBL/GenBank/DDBJ whole genome shotgun (WGS) entry which is preliminary data.</text>
</comment>
<reference evidence="9" key="1">
    <citation type="journal article" date="2021" name="Nat. Commun.">
        <title>Genetic determinants of endophytism in the Arabidopsis root mycobiome.</title>
        <authorList>
            <person name="Mesny F."/>
            <person name="Miyauchi S."/>
            <person name="Thiergart T."/>
            <person name="Pickel B."/>
            <person name="Atanasova L."/>
            <person name="Karlsson M."/>
            <person name="Huettel B."/>
            <person name="Barry K.W."/>
            <person name="Haridas S."/>
            <person name="Chen C."/>
            <person name="Bauer D."/>
            <person name="Andreopoulos W."/>
            <person name="Pangilinan J."/>
            <person name="LaButti K."/>
            <person name="Riley R."/>
            <person name="Lipzen A."/>
            <person name="Clum A."/>
            <person name="Drula E."/>
            <person name="Henrissat B."/>
            <person name="Kohler A."/>
            <person name="Grigoriev I.V."/>
            <person name="Martin F.M."/>
            <person name="Hacquard S."/>
        </authorList>
    </citation>
    <scope>NUCLEOTIDE SEQUENCE</scope>
    <source>
        <strain evidence="9">MPI-CAGE-AT-0147</strain>
    </source>
</reference>
<dbReference type="GO" id="GO:0030600">
    <property type="term" value="F:feruloyl esterase activity"/>
    <property type="evidence" value="ECO:0007669"/>
    <property type="project" value="UniProtKB-ARBA"/>
</dbReference>
<evidence type="ECO:0000256" key="1">
    <source>
        <dbReference type="ARBA" id="ARBA00006249"/>
    </source>
</evidence>
<evidence type="ECO:0000256" key="5">
    <source>
        <dbReference type="ARBA" id="ARBA00022801"/>
    </source>
</evidence>
<keyword evidence="2" id="KW-0719">Serine esterase</keyword>
<keyword evidence="6" id="KW-0106">Calcium</keyword>
<dbReference type="EMBL" id="JAGMUV010000022">
    <property type="protein sequence ID" value="KAH7124348.1"/>
    <property type="molecule type" value="Genomic_DNA"/>
</dbReference>
<evidence type="ECO:0000256" key="8">
    <source>
        <dbReference type="RuleBase" id="RU361238"/>
    </source>
</evidence>
<dbReference type="PANTHER" id="PTHR33938">
    <property type="entry name" value="FERULOYL ESTERASE B-RELATED"/>
    <property type="match status" value="1"/>
</dbReference>
<keyword evidence="10" id="KW-1185">Reference proteome</keyword>
<accession>A0A9P9DS28</accession>
<evidence type="ECO:0000313" key="10">
    <source>
        <dbReference type="Proteomes" id="UP000738349"/>
    </source>
</evidence>
<dbReference type="SUPFAM" id="SSF53474">
    <property type="entry name" value="alpha/beta-Hydrolases"/>
    <property type="match status" value="1"/>
</dbReference>
<dbReference type="EC" id="3.1.1.-" evidence="8"/>